<feature type="binding site" evidence="8">
    <location>
        <position position="7"/>
    </location>
    <ligand>
        <name>Zn(2+)</name>
        <dbReference type="ChEBI" id="CHEBI:29105"/>
    </ligand>
</feature>
<evidence type="ECO:0000256" key="4">
    <source>
        <dbReference type="ARBA" id="ARBA00022695"/>
    </source>
</evidence>
<name>A0A8T3YKV3_9ARCH</name>
<dbReference type="HAMAP" id="MF_00615">
    <property type="entry name" value="RNApol_arch_Rpo12"/>
    <property type="match status" value="1"/>
</dbReference>
<evidence type="ECO:0000256" key="8">
    <source>
        <dbReference type="HAMAP-Rule" id="MF_00615"/>
    </source>
</evidence>
<organism evidence="9 10">
    <name type="scientific">Candidatus Iainarchaeum sp</name>
    <dbReference type="NCBI Taxonomy" id="3101447"/>
    <lineage>
        <taxon>Archaea</taxon>
        <taxon>Candidatus Iainarchaeota</taxon>
        <taxon>Candidatus Iainarchaeia</taxon>
        <taxon>Candidatus Iainarchaeales</taxon>
        <taxon>Candidatus Iainarchaeaceae</taxon>
        <taxon>Candidatus Iainarchaeum</taxon>
    </lineage>
</organism>
<dbReference type="EMBL" id="JACQPB010000040">
    <property type="protein sequence ID" value="MBI4210675.1"/>
    <property type="molecule type" value="Genomic_DNA"/>
</dbReference>
<comment type="subcellular location">
    <subcellularLocation>
        <location evidence="8">Cytoplasm</location>
    </subcellularLocation>
</comment>
<keyword evidence="6 8" id="KW-0862">Zinc</keyword>
<comment type="similarity">
    <text evidence="8">Belongs to the archaeal Rpo12/eukaryotic RPC10 RNA polymerase subunit family.</text>
</comment>
<dbReference type="GO" id="GO:0005737">
    <property type="term" value="C:cytoplasm"/>
    <property type="evidence" value="ECO:0007669"/>
    <property type="project" value="UniProtKB-SubCell"/>
</dbReference>
<feature type="binding site" evidence="8">
    <location>
        <position position="21"/>
    </location>
    <ligand>
        <name>Zn(2+)</name>
        <dbReference type="ChEBI" id="CHEBI:29105"/>
    </ligand>
</feature>
<protein>
    <recommendedName>
        <fullName evidence="8">DNA-directed RNA polymerase subunit Rpo12</fullName>
        <ecNumber evidence="8">2.7.7.6</ecNumber>
    </recommendedName>
    <alternativeName>
        <fullName evidence="8">DNA-directed RNA polymerase subunit P</fullName>
    </alternativeName>
</protein>
<dbReference type="InterPro" id="IPR023464">
    <property type="entry name" value="Rpo12"/>
</dbReference>
<dbReference type="SUPFAM" id="SSF63393">
    <property type="entry name" value="RNA polymerase subunits"/>
    <property type="match status" value="1"/>
</dbReference>
<dbReference type="InterPro" id="IPR006591">
    <property type="entry name" value="RNAP_P/RPABC4"/>
</dbReference>
<comment type="subunit">
    <text evidence="8">Part of the RNA polymerase complex.</text>
</comment>
<sequence>MYRCLQCQKEVNSIIIGAVRCPSCGYKIFTKVRDPLTKTVKAV</sequence>
<keyword evidence="7 8" id="KW-0804">Transcription</keyword>
<keyword evidence="1 8" id="KW-0240">DNA-directed RNA polymerase</keyword>
<accession>A0A8T3YKV3</accession>
<dbReference type="InterPro" id="IPR029040">
    <property type="entry name" value="RPABC4/Spt4"/>
</dbReference>
<comment type="catalytic activity">
    <reaction evidence="8">
        <text>RNA(n) + a ribonucleoside 5'-triphosphate = RNA(n+1) + diphosphate</text>
        <dbReference type="Rhea" id="RHEA:21248"/>
        <dbReference type="Rhea" id="RHEA-COMP:14527"/>
        <dbReference type="Rhea" id="RHEA-COMP:17342"/>
        <dbReference type="ChEBI" id="CHEBI:33019"/>
        <dbReference type="ChEBI" id="CHEBI:61557"/>
        <dbReference type="ChEBI" id="CHEBI:140395"/>
        <dbReference type="EC" id="2.7.7.6"/>
    </reaction>
</comment>
<dbReference type="Proteomes" id="UP000732298">
    <property type="component" value="Unassembled WGS sequence"/>
</dbReference>
<keyword evidence="3 8" id="KW-0808">Transferase</keyword>
<evidence type="ECO:0000313" key="10">
    <source>
        <dbReference type="Proteomes" id="UP000732298"/>
    </source>
</evidence>
<keyword evidence="5 8" id="KW-0479">Metal-binding</keyword>
<reference evidence="9" key="1">
    <citation type="submission" date="2020-07" db="EMBL/GenBank/DDBJ databases">
        <title>Huge and variable diversity of episymbiotic CPR bacteria and DPANN archaea in groundwater ecosystems.</title>
        <authorList>
            <person name="He C.Y."/>
            <person name="Keren R."/>
            <person name="Whittaker M."/>
            <person name="Farag I.F."/>
            <person name="Doudna J."/>
            <person name="Cate J.H.D."/>
            <person name="Banfield J.F."/>
        </authorList>
    </citation>
    <scope>NUCLEOTIDE SEQUENCE</scope>
    <source>
        <strain evidence="9">NC_groundwater_1296_Ag_S-0.2um_52_80</strain>
    </source>
</reference>
<dbReference type="AlphaFoldDB" id="A0A8T3YKV3"/>
<comment type="caution">
    <text evidence="9">The sequence shown here is derived from an EMBL/GenBank/DDBJ whole genome shotgun (WGS) entry which is preliminary data.</text>
</comment>
<proteinExistence type="inferred from homology"/>
<keyword evidence="4 8" id="KW-0548">Nucleotidyltransferase</keyword>
<evidence type="ECO:0000256" key="2">
    <source>
        <dbReference type="ARBA" id="ARBA00022490"/>
    </source>
</evidence>
<evidence type="ECO:0000256" key="7">
    <source>
        <dbReference type="ARBA" id="ARBA00023163"/>
    </source>
</evidence>
<evidence type="ECO:0000256" key="1">
    <source>
        <dbReference type="ARBA" id="ARBA00022478"/>
    </source>
</evidence>
<evidence type="ECO:0000256" key="5">
    <source>
        <dbReference type="ARBA" id="ARBA00022723"/>
    </source>
</evidence>
<comment type="cofactor">
    <cofactor evidence="8">
        <name>Zn(2+)</name>
        <dbReference type="ChEBI" id="CHEBI:29105"/>
    </cofactor>
    <text evidence="8">Binds 1 zinc ion.</text>
</comment>
<keyword evidence="2 8" id="KW-0963">Cytoplasm</keyword>
<dbReference type="GO" id="GO:0006351">
    <property type="term" value="P:DNA-templated transcription"/>
    <property type="evidence" value="ECO:0007669"/>
    <property type="project" value="UniProtKB-UniRule"/>
</dbReference>
<comment type="function">
    <text evidence="8">DNA-dependent RNA polymerase (RNAP) catalyzes the transcription of DNA into RNA using the four ribonucleoside triphosphates as substrates.</text>
</comment>
<gene>
    <name evidence="8" type="primary">rpo12</name>
    <name evidence="8" type="synonym">rpoP</name>
    <name evidence="9" type="ORF">HY544_04180</name>
</gene>
<dbReference type="Gene3D" id="2.20.28.30">
    <property type="entry name" value="RNA polymerase ii, chain L"/>
    <property type="match status" value="1"/>
</dbReference>
<evidence type="ECO:0000256" key="3">
    <source>
        <dbReference type="ARBA" id="ARBA00022679"/>
    </source>
</evidence>
<feature type="binding site" evidence="8">
    <location>
        <position position="24"/>
    </location>
    <ligand>
        <name>Zn(2+)</name>
        <dbReference type="ChEBI" id="CHEBI:29105"/>
    </ligand>
</feature>
<dbReference type="GO" id="GO:0000428">
    <property type="term" value="C:DNA-directed RNA polymerase complex"/>
    <property type="evidence" value="ECO:0007669"/>
    <property type="project" value="UniProtKB-KW"/>
</dbReference>
<dbReference type="GO" id="GO:0003899">
    <property type="term" value="F:DNA-directed RNA polymerase activity"/>
    <property type="evidence" value="ECO:0007669"/>
    <property type="project" value="UniProtKB-UniRule"/>
</dbReference>
<evidence type="ECO:0000256" key="6">
    <source>
        <dbReference type="ARBA" id="ARBA00022833"/>
    </source>
</evidence>
<dbReference type="GO" id="GO:0003677">
    <property type="term" value="F:DNA binding"/>
    <property type="evidence" value="ECO:0007669"/>
    <property type="project" value="InterPro"/>
</dbReference>
<evidence type="ECO:0000313" key="9">
    <source>
        <dbReference type="EMBL" id="MBI4210675.1"/>
    </source>
</evidence>
<dbReference type="SMART" id="SM00659">
    <property type="entry name" value="RPOLCX"/>
    <property type="match status" value="1"/>
</dbReference>
<dbReference type="GO" id="GO:0008270">
    <property type="term" value="F:zinc ion binding"/>
    <property type="evidence" value="ECO:0007669"/>
    <property type="project" value="UniProtKB-UniRule"/>
</dbReference>
<dbReference type="EC" id="2.7.7.6" evidence="8"/>